<name>A0A9D3YYE7_DREPO</name>
<evidence type="ECO:0000256" key="2">
    <source>
        <dbReference type="ARBA" id="ARBA00005028"/>
    </source>
</evidence>
<evidence type="ECO:0000256" key="5">
    <source>
        <dbReference type="RuleBase" id="RU362007"/>
    </source>
</evidence>
<reference evidence="8" key="2">
    <citation type="submission" date="2020-11" db="EMBL/GenBank/DDBJ databases">
        <authorList>
            <person name="McCartney M.A."/>
            <person name="Auch B."/>
            <person name="Kono T."/>
            <person name="Mallez S."/>
            <person name="Becker A."/>
            <person name="Gohl D.M."/>
            <person name="Silverstein K.A.T."/>
            <person name="Koren S."/>
            <person name="Bechman K.B."/>
            <person name="Herman A."/>
            <person name="Abrahante J.E."/>
            <person name="Garbe J."/>
        </authorList>
    </citation>
    <scope>NUCLEOTIDE SEQUENCE</scope>
    <source>
        <strain evidence="8">Duluth1</strain>
        <tissue evidence="8">Whole animal</tissue>
    </source>
</reference>
<dbReference type="Gene3D" id="3.40.367.20">
    <property type="match status" value="1"/>
</dbReference>
<dbReference type="GO" id="GO:0006096">
    <property type="term" value="P:glycolytic process"/>
    <property type="evidence" value="ECO:0007669"/>
    <property type="project" value="UniProtKB-KW"/>
</dbReference>
<dbReference type="InterPro" id="IPR043129">
    <property type="entry name" value="ATPase_NBD"/>
</dbReference>
<feature type="domain" description="Hexokinase C-terminal" evidence="7">
    <location>
        <begin position="4"/>
        <end position="58"/>
    </location>
</feature>
<dbReference type="Pfam" id="PF03727">
    <property type="entry name" value="Hexokinase_2"/>
    <property type="match status" value="1"/>
</dbReference>
<comment type="catalytic activity">
    <reaction evidence="4">
        <text>a D-hexose + ATP = a D-hexose 6-phosphate + ADP + H(+)</text>
        <dbReference type="Rhea" id="RHEA:22740"/>
        <dbReference type="ChEBI" id="CHEBI:4194"/>
        <dbReference type="ChEBI" id="CHEBI:15378"/>
        <dbReference type="ChEBI" id="CHEBI:30616"/>
        <dbReference type="ChEBI" id="CHEBI:229467"/>
        <dbReference type="ChEBI" id="CHEBI:456216"/>
        <dbReference type="EC" id="2.7.1.1"/>
    </reaction>
    <physiologicalReaction direction="left-to-right" evidence="4">
        <dbReference type="Rhea" id="RHEA:22741"/>
    </physiologicalReaction>
</comment>
<comment type="pathway">
    <text evidence="2">Carbohydrate metabolism; hexose metabolism.</text>
</comment>
<dbReference type="GO" id="GO:0004340">
    <property type="term" value="F:glucokinase activity"/>
    <property type="evidence" value="ECO:0007669"/>
    <property type="project" value="TreeGrafter"/>
</dbReference>
<dbReference type="AlphaFoldDB" id="A0A9D3YYE7"/>
<dbReference type="GO" id="GO:0005829">
    <property type="term" value="C:cytosol"/>
    <property type="evidence" value="ECO:0007669"/>
    <property type="project" value="TreeGrafter"/>
</dbReference>
<dbReference type="GO" id="GO:0001678">
    <property type="term" value="P:intracellular glucose homeostasis"/>
    <property type="evidence" value="ECO:0007669"/>
    <property type="project" value="InterPro"/>
</dbReference>
<dbReference type="InterPro" id="IPR022673">
    <property type="entry name" value="Hexokinase_C"/>
</dbReference>
<dbReference type="GO" id="GO:0005739">
    <property type="term" value="C:mitochondrion"/>
    <property type="evidence" value="ECO:0007669"/>
    <property type="project" value="TreeGrafter"/>
</dbReference>
<keyword evidence="5" id="KW-0067">ATP-binding</keyword>
<evidence type="ECO:0000313" key="9">
    <source>
        <dbReference type="Proteomes" id="UP000828390"/>
    </source>
</evidence>
<dbReference type="GO" id="GO:0008865">
    <property type="term" value="F:fructokinase activity"/>
    <property type="evidence" value="ECO:0007669"/>
    <property type="project" value="TreeGrafter"/>
</dbReference>
<organism evidence="8 9">
    <name type="scientific">Dreissena polymorpha</name>
    <name type="common">Zebra mussel</name>
    <name type="synonym">Mytilus polymorpha</name>
    <dbReference type="NCBI Taxonomy" id="45954"/>
    <lineage>
        <taxon>Eukaryota</taxon>
        <taxon>Metazoa</taxon>
        <taxon>Spiralia</taxon>
        <taxon>Lophotrochozoa</taxon>
        <taxon>Mollusca</taxon>
        <taxon>Bivalvia</taxon>
        <taxon>Autobranchia</taxon>
        <taxon>Heteroconchia</taxon>
        <taxon>Euheterodonta</taxon>
        <taxon>Imparidentia</taxon>
        <taxon>Neoheterodontei</taxon>
        <taxon>Myida</taxon>
        <taxon>Dreissenoidea</taxon>
        <taxon>Dreissenidae</taxon>
        <taxon>Dreissena</taxon>
    </lineage>
</organism>
<dbReference type="PANTHER" id="PTHR19443">
    <property type="entry name" value="HEXOKINASE"/>
    <property type="match status" value="1"/>
</dbReference>
<dbReference type="EMBL" id="JAIWYP010000014">
    <property type="protein sequence ID" value="KAH3707305.1"/>
    <property type="molecule type" value="Genomic_DNA"/>
</dbReference>
<evidence type="ECO:0000256" key="3">
    <source>
        <dbReference type="ARBA" id="ARBA00023152"/>
    </source>
</evidence>
<keyword evidence="9" id="KW-1185">Reference proteome</keyword>
<comment type="pathway">
    <text evidence="1">Carbohydrate degradation; glycolysis; D-glyceraldehyde 3-phosphate and glycerone phosphate from D-glucose: step 1/4.</text>
</comment>
<proteinExistence type="inferred from homology"/>
<dbReference type="SUPFAM" id="SSF53067">
    <property type="entry name" value="Actin-like ATPase domain"/>
    <property type="match status" value="1"/>
</dbReference>
<evidence type="ECO:0000256" key="6">
    <source>
        <dbReference type="SAM" id="MobiDB-lite"/>
    </source>
</evidence>
<comment type="caution">
    <text evidence="8">The sequence shown here is derived from an EMBL/GenBank/DDBJ whole genome shotgun (WGS) entry which is preliminary data.</text>
</comment>
<sequence>MGREDVAVAVDGSLYRFHPHFHDLMMEKTEHLVNPGIKFRLMLSHDGSGKGAALVAAVAHRVEEEKKKQQQPLARGVKDLNLNS</sequence>
<protein>
    <recommendedName>
        <fullName evidence="5">Phosphotransferase</fullName>
        <ecNumber evidence="5">2.7.1.-</ecNumber>
    </recommendedName>
</protein>
<keyword evidence="5" id="KW-0547">Nucleotide-binding</keyword>
<dbReference type="GO" id="GO:0005524">
    <property type="term" value="F:ATP binding"/>
    <property type="evidence" value="ECO:0007669"/>
    <property type="project" value="UniProtKB-UniRule"/>
</dbReference>
<evidence type="ECO:0000313" key="8">
    <source>
        <dbReference type="EMBL" id="KAH3707305.1"/>
    </source>
</evidence>
<dbReference type="GO" id="GO:0005536">
    <property type="term" value="F:D-glucose binding"/>
    <property type="evidence" value="ECO:0007669"/>
    <property type="project" value="InterPro"/>
</dbReference>
<evidence type="ECO:0000259" key="7">
    <source>
        <dbReference type="Pfam" id="PF03727"/>
    </source>
</evidence>
<keyword evidence="5" id="KW-0418">Kinase</keyword>
<dbReference type="PANTHER" id="PTHR19443:SF16">
    <property type="entry name" value="HEXOKINASE TYPE 1-RELATED"/>
    <property type="match status" value="1"/>
</dbReference>
<keyword evidence="5" id="KW-0808">Transferase</keyword>
<gene>
    <name evidence="8" type="ORF">DPMN_066706</name>
</gene>
<feature type="region of interest" description="Disordered" evidence="6">
    <location>
        <begin position="64"/>
        <end position="84"/>
    </location>
</feature>
<dbReference type="InterPro" id="IPR001312">
    <property type="entry name" value="Hexokinase"/>
</dbReference>
<dbReference type="Proteomes" id="UP000828390">
    <property type="component" value="Unassembled WGS sequence"/>
</dbReference>
<accession>A0A9D3YYE7</accession>
<comment type="similarity">
    <text evidence="5">Belongs to the hexokinase family.</text>
</comment>
<reference evidence="8" key="1">
    <citation type="journal article" date="2019" name="bioRxiv">
        <title>The Genome of the Zebra Mussel, Dreissena polymorpha: A Resource for Invasive Species Research.</title>
        <authorList>
            <person name="McCartney M.A."/>
            <person name="Auch B."/>
            <person name="Kono T."/>
            <person name="Mallez S."/>
            <person name="Zhang Y."/>
            <person name="Obille A."/>
            <person name="Becker A."/>
            <person name="Abrahante J.E."/>
            <person name="Garbe J."/>
            <person name="Badalamenti J.P."/>
            <person name="Herman A."/>
            <person name="Mangelson H."/>
            <person name="Liachko I."/>
            <person name="Sullivan S."/>
            <person name="Sone E.D."/>
            <person name="Koren S."/>
            <person name="Silverstein K.A.T."/>
            <person name="Beckman K.B."/>
            <person name="Gohl D.M."/>
        </authorList>
    </citation>
    <scope>NUCLEOTIDE SEQUENCE</scope>
    <source>
        <strain evidence="8">Duluth1</strain>
        <tissue evidence="8">Whole animal</tissue>
    </source>
</reference>
<dbReference type="GO" id="GO:0006006">
    <property type="term" value="P:glucose metabolic process"/>
    <property type="evidence" value="ECO:0007669"/>
    <property type="project" value="TreeGrafter"/>
</dbReference>
<keyword evidence="3 5" id="KW-0324">Glycolysis</keyword>
<evidence type="ECO:0000256" key="1">
    <source>
        <dbReference type="ARBA" id="ARBA00004888"/>
    </source>
</evidence>
<evidence type="ECO:0000256" key="4">
    <source>
        <dbReference type="ARBA" id="ARBA00044613"/>
    </source>
</evidence>
<dbReference type="EC" id="2.7.1.-" evidence="5"/>